<name>A0ABT5SA10_9FLAO</name>
<accession>A0ABT5SA10</accession>
<evidence type="ECO:0000313" key="3">
    <source>
        <dbReference type="Proteomes" id="UP001151478"/>
    </source>
</evidence>
<dbReference type="EC" id="2.3.1.-" evidence="2"/>
<keyword evidence="2" id="KW-0012">Acyltransferase</keyword>
<dbReference type="Gene3D" id="3.40.630.30">
    <property type="match status" value="1"/>
</dbReference>
<dbReference type="InterPro" id="IPR052564">
    <property type="entry name" value="N-acetyltrans/Recomb-assoc"/>
</dbReference>
<evidence type="ECO:0000259" key="1">
    <source>
        <dbReference type="PROSITE" id="PS51186"/>
    </source>
</evidence>
<dbReference type="PANTHER" id="PTHR43451:SF1">
    <property type="entry name" value="ACETYLTRANSFERASE"/>
    <property type="match status" value="1"/>
</dbReference>
<gene>
    <name evidence="2" type="ORF">N5A56_011230</name>
</gene>
<dbReference type="EMBL" id="JAOSLC020000003">
    <property type="protein sequence ID" value="MDD7914951.1"/>
    <property type="molecule type" value="Genomic_DNA"/>
</dbReference>
<dbReference type="PANTHER" id="PTHR43451">
    <property type="entry name" value="ACETYLTRANSFERASE (GNAT) FAMILY PROTEIN"/>
    <property type="match status" value="1"/>
</dbReference>
<dbReference type="SUPFAM" id="SSF55729">
    <property type="entry name" value="Acyl-CoA N-acyltransferases (Nat)"/>
    <property type="match status" value="1"/>
</dbReference>
<organism evidence="2 3">
    <name type="scientific">Polaribacter ponticola</name>
    <dbReference type="NCBI Taxonomy" id="2978475"/>
    <lineage>
        <taxon>Bacteria</taxon>
        <taxon>Pseudomonadati</taxon>
        <taxon>Bacteroidota</taxon>
        <taxon>Flavobacteriia</taxon>
        <taxon>Flavobacteriales</taxon>
        <taxon>Flavobacteriaceae</taxon>
    </lineage>
</organism>
<keyword evidence="2" id="KW-0808">Transferase</keyword>
<dbReference type="PROSITE" id="PS51186">
    <property type="entry name" value="GNAT"/>
    <property type="match status" value="1"/>
</dbReference>
<dbReference type="GO" id="GO:0016746">
    <property type="term" value="F:acyltransferase activity"/>
    <property type="evidence" value="ECO:0007669"/>
    <property type="project" value="UniProtKB-KW"/>
</dbReference>
<comment type="caution">
    <text evidence="2">The sequence shown here is derived from an EMBL/GenBank/DDBJ whole genome shotgun (WGS) entry which is preliminary data.</text>
</comment>
<keyword evidence="3" id="KW-1185">Reference proteome</keyword>
<protein>
    <submittedName>
        <fullName evidence="2">GNAT family N-acetyltransferase</fullName>
        <ecNumber evidence="2">2.3.1.-</ecNumber>
    </submittedName>
</protein>
<dbReference type="InterPro" id="IPR000182">
    <property type="entry name" value="GNAT_dom"/>
</dbReference>
<dbReference type="Proteomes" id="UP001151478">
    <property type="component" value="Unassembled WGS sequence"/>
</dbReference>
<feature type="domain" description="N-acetyltransferase" evidence="1">
    <location>
        <begin position="1"/>
        <end position="149"/>
    </location>
</feature>
<dbReference type="InterPro" id="IPR016181">
    <property type="entry name" value="Acyl_CoA_acyltransferase"/>
</dbReference>
<dbReference type="RefSeq" id="WP_265725537.1">
    <property type="nucleotide sequence ID" value="NZ_JAOSLC020000003.1"/>
</dbReference>
<evidence type="ECO:0000313" key="2">
    <source>
        <dbReference type="EMBL" id="MDD7914951.1"/>
    </source>
</evidence>
<reference evidence="2" key="1">
    <citation type="submission" date="2023-02" db="EMBL/GenBank/DDBJ databases">
        <title>Polaribacter ponticola sp. nov., isolated from seawater.</title>
        <authorList>
            <person name="Baek J.H."/>
            <person name="Kim J.M."/>
            <person name="Choi D.G."/>
            <person name="Jeon C.O."/>
        </authorList>
    </citation>
    <scope>NUCLEOTIDE SEQUENCE</scope>
    <source>
        <strain evidence="2">MSW5</strain>
    </source>
</reference>
<dbReference type="Pfam" id="PF13673">
    <property type="entry name" value="Acetyltransf_10"/>
    <property type="match status" value="1"/>
</dbReference>
<sequence length="150" mass="17063">MIKIAEISDAKRLTKIALKSKSFWGYTNDILESWVEDLTVSERIIEEMIVYKFISDDKIIGFYILNQPELRVVELEFLFVLPVFIGKGIGNQLIQHAFQKAKDLGCNKITLLADPNAVTFYGSKGFEIIDKKESSIAGRFLPIMQKDLSV</sequence>
<proteinExistence type="predicted"/>
<dbReference type="CDD" id="cd04301">
    <property type="entry name" value="NAT_SF"/>
    <property type="match status" value="1"/>
</dbReference>